<organism evidence="1 2">
    <name type="scientific">Chromobacterium indicum</name>
    <dbReference type="NCBI Taxonomy" id="3110228"/>
    <lineage>
        <taxon>Bacteria</taxon>
        <taxon>Pseudomonadati</taxon>
        <taxon>Pseudomonadota</taxon>
        <taxon>Betaproteobacteria</taxon>
        <taxon>Neisseriales</taxon>
        <taxon>Chromobacteriaceae</taxon>
        <taxon>Chromobacterium</taxon>
    </lineage>
</organism>
<dbReference type="Pfam" id="PF08809">
    <property type="entry name" value="DUF1799"/>
    <property type="match status" value="1"/>
</dbReference>
<dbReference type="EMBL" id="JAYFSJ010000002">
    <property type="protein sequence ID" value="MEN7429651.1"/>
    <property type="molecule type" value="Genomic_DNA"/>
</dbReference>
<proteinExistence type="predicted"/>
<evidence type="ECO:0000313" key="1">
    <source>
        <dbReference type="EMBL" id="MEN7429651.1"/>
    </source>
</evidence>
<gene>
    <name evidence="1" type="ORF">VA599_02770</name>
</gene>
<name>A0ABV0CEN6_9NEIS</name>
<accession>A0ABV0CEN6</accession>
<keyword evidence="2" id="KW-1185">Reference proteome</keyword>
<comment type="caution">
    <text evidence="1">The sequence shown here is derived from an EMBL/GenBank/DDBJ whole genome shotgun (WGS) entry which is preliminary data.</text>
</comment>
<evidence type="ECO:0000313" key="2">
    <source>
        <dbReference type="Proteomes" id="UP001405405"/>
    </source>
</evidence>
<sequence>MRWQFGERAATRSENRRALLDAGVPADQVDALLPAEAEPEAFELLAEGLPAWRVWNAMQTQWRVGPAGAYGLDYAALPVVEARCGEALDSGLFDALQGMEREALRLMSGKGG</sequence>
<dbReference type="Proteomes" id="UP001405405">
    <property type="component" value="Unassembled WGS sequence"/>
</dbReference>
<dbReference type="InterPro" id="IPR014915">
    <property type="entry name" value="Phage_TLS_TfmB"/>
</dbReference>
<reference evidence="1 2" key="1">
    <citation type="submission" date="2023-12" db="EMBL/GenBank/DDBJ databases">
        <title>Chromobacterium sp. strain TRC.1.1.SA producing antimicrobial pigment.</title>
        <authorList>
            <person name="Verma N."/>
            <person name="Choksket S."/>
            <person name="Pinnaka A.K."/>
            <person name="Korpole S."/>
        </authorList>
    </citation>
    <scope>NUCLEOTIDE SEQUENCE [LARGE SCALE GENOMIC DNA]</scope>
    <source>
        <strain evidence="1 2">TRC1.1.SA</strain>
    </source>
</reference>
<protein>
    <submittedName>
        <fullName evidence="1">DUF1799 domain-containing protein</fullName>
    </submittedName>
</protein>
<dbReference type="RefSeq" id="WP_346787603.1">
    <property type="nucleotide sequence ID" value="NZ_JAYFSJ010000002.1"/>
</dbReference>